<dbReference type="Pfam" id="PF22916">
    <property type="entry name" value="UTP25_NTPase-like"/>
    <property type="match status" value="1"/>
</dbReference>
<proteinExistence type="inferred from homology"/>
<keyword evidence="7" id="KW-0698">rRNA processing</keyword>
<dbReference type="GO" id="GO:0000462">
    <property type="term" value="P:maturation of SSU-rRNA from tricistronic rRNA transcript (SSU-rRNA, 5.8S rRNA, LSU-rRNA)"/>
    <property type="evidence" value="ECO:0007669"/>
    <property type="project" value="TreeGrafter"/>
</dbReference>
<dbReference type="Pfam" id="PF06862">
    <property type="entry name" value="Utp25_C"/>
    <property type="match status" value="1"/>
</dbReference>
<dbReference type="InterPro" id="IPR053939">
    <property type="entry name" value="UTP25_C"/>
</dbReference>
<feature type="region of interest" description="Disordered" evidence="8">
    <location>
        <begin position="75"/>
        <end position="128"/>
    </location>
</feature>
<evidence type="ECO:0000256" key="6">
    <source>
        <dbReference type="ARBA" id="ARBA00023274"/>
    </source>
</evidence>
<dbReference type="AlphaFoldDB" id="A0A5C5FTD2"/>
<feature type="compositionally biased region" description="Acidic residues" evidence="8">
    <location>
        <begin position="98"/>
        <end position="108"/>
    </location>
</feature>
<evidence type="ECO:0000259" key="10">
    <source>
        <dbReference type="Pfam" id="PF22916"/>
    </source>
</evidence>
<comment type="subcellular location">
    <subcellularLocation>
        <location evidence="2 7">Nucleus</location>
        <location evidence="2 7">Nucleolus</location>
    </subcellularLocation>
</comment>
<comment type="function">
    <text evidence="1 7">DEAD-box RNA helicase-like protein required for pre-18S rRNA processing, specifically at sites A0, A1, and A2.</text>
</comment>
<dbReference type="GO" id="GO:0034511">
    <property type="term" value="F:U3 snoRNA binding"/>
    <property type="evidence" value="ECO:0007669"/>
    <property type="project" value="InterPro"/>
</dbReference>
<dbReference type="InterPro" id="IPR027417">
    <property type="entry name" value="P-loop_NTPase"/>
</dbReference>
<keyword evidence="5 7" id="KW-0539">Nucleus</keyword>
<sequence length="710" mass="78880">MVKDMQGLPPSTRLLTLLNVQSAKPSSGTNKRTRDWHLLARKAQKSHPGTSARTDKARHVLGDKLEQAAQLLDSHDSPAAPTAGDAAEQKAALTTQEDAADDSDDDDAAPGAAADPFTRHFGPDSSLVRGKDKAQLELEHDTQVKKHKAVLPGLGDAQVLRPEAVADDEGRVKPADEAFKAYNPKLLDKMRSSSSRTSVPPTQSAWLRTLSTYQDVLCPRIAVGSDEHDAVREASALHAMNHVLKTRTRILKNNEYLAKQALDKSAASSSSSSTRSTLDQSFTRPKVLVLTPLRNSALSWAQHLISYLPPSITSVENFPRFVSEYSLPEGAEDKLVANRDNYPQDHVETFRGNIDDSFRCGIKVTRKSAKMFAEFYQADVILASPLGLRTSIEKDGDSDFLSSIEVLIVDQLDVMLMQNWDHVQFVLDRLNHLPATDHGIDFSRVKPWYLDGLASFLRQSILLSAFDAPEVRGAWTRACRNRAGRARGLGMLEGEAGVLERVPQGVRQVWSRFDVGEVTEEDDKRFEWFTTKTLPTLLKSAVSSSQTLIFVPSYFDFLRLKRHLSKHLSSLGSDFSFAAISEYTPTPDVSRARGAFFAGKKKFLLVTERFHFFRRYRLRGAKTVVFYAPPSHATYYPEVLSFPFTPPSQAAGSGAVQQHVLEDADVDASELSAHVLFSRFDVMKMERIVGKADAKKMCARDVGERRFTFV</sequence>
<dbReference type="PANTHER" id="PTHR12933">
    <property type="entry name" value="ORF PROTEIN-RELATED"/>
    <property type="match status" value="1"/>
</dbReference>
<evidence type="ECO:0000313" key="12">
    <source>
        <dbReference type="Proteomes" id="UP000311382"/>
    </source>
</evidence>
<evidence type="ECO:0000256" key="4">
    <source>
        <dbReference type="ARBA" id="ARBA00015422"/>
    </source>
</evidence>
<comment type="similarity">
    <text evidence="3 7">Belongs to the UTP25 family.</text>
</comment>
<evidence type="ECO:0000313" key="11">
    <source>
        <dbReference type="EMBL" id="TNY19472.1"/>
    </source>
</evidence>
<protein>
    <recommendedName>
        <fullName evidence="4 7">U3 small nucleolar RNA-associated protein 25</fullName>
        <shortName evidence="7">U3 snoRNA-associated protein 25</shortName>
    </recommendedName>
</protein>
<dbReference type="SUPFAM" id="SSF52540">
    <property type="entry name" value="P-loop containing nucleoside triphosphate hydrolases"/>
    <property type="match status" value="1"/>
</dbReference>
<dbReference type="STRING" id="5288.A0A5C5FTD2"/>
<dbReference type="PANTHER" id="PTHR12933:SF0">
    <property type="entry name" value="U3 SMALL NUCLEOLAR RNA-ASSOCIATED PROTEIN 25 HOMOLOG"/>
    <property type="match status" value="1"/>
</dbReference>
<keyword evidence="12" id="KW-1185">Reference proteome</keyword>
<feature type="region of interest" description="Disordered" evidence="8">
    <location>
        <begin position="18"/>
        <end position="58"/>
    </location>
</feature>
<evidence type="ECO:0000256" key="3">
    <source>
        <dbReference type="ARBA" id="ARBA00009223"/>
    </source>
</evidence>
<organism evidence="11 12">
    <name type="scientific">Rhodotorula diobovata</name>
    <dbReference type="NCBI Taxonomy" id="5288"/>
    <lineage>
        <taxon>Eukaryota</taxon>
        <taxon>Fungi</taxon>
        <taxon>Dikarya</taxon>
        <taxon>Basidiomycota</taxon>
        <taxon>Pucciniomycotina</taxon>
        <taxon>Microbotryomycetes</taxon>
        <taxon>Sporidiobolales</taxon>
        <taxon>Sporidiobolaceae</taxon>
        <taxon>Rhodotorula</taxon>
    </lineage>
</organism>
<dbReference type="InterPro" id="IPR010678">
    <property type="entry name" value="UTP25"/>
</dbReference>
<feature type="domain" description="UTP25 C-terminal" evidence="9">
    <location>
        <begin position="499"/>
        <end position="701"/>
    </location>
</feature>
<dbReference type="OrthoDB" id="10264378at2759"/>
<comment type="caution">
    <text evidence="11">The sequence shown here is derived from an EMBL/GenBank/DDBJ whole genome shotgun (WGS) entry which is preliminary data.</text>
</comment>
<feature type="compositionally biased region" description="Polar residues" evidence="8">
    <location>
        <begin position="18"/>
        <end position="30"/>
    </location>
</feature>
<dbReference type="Gene3D" id="3.40.50.300">
    <property type="entry name" value="P-loop containing nucleotide triphosphate hydrolases"/>
    <property type="match status" value="1"/>
</dbReference>
<keyword evidence="7" id="KW-0690">Ribosome biogenesis</keyword>
<keyword evidence="6 7" id="KW-0687">Ribonucleoprotein</keyword>
<evidence type="ECO:0000256" key="2">
    <source>
        <dbReference type="ARBA" id="ARBA00004604"/>
    </source>
</evidence>
<evidence type="ECO:0000256" key="1">
    <source>
        <dbReference type="ARBA" id="ARBA00002883"/>
    </source>
</evidence>
<gene>
    <name evidence="11" type="ORF">DMC30DRAFT_417842</name>
</gene>
<dbReference type="InterPro" id="IPR053940">
    <property type="entry name" value="UTP25_NTPase-like"/>
</dbReference>
<evidence type="ECO:0000259" key="9">
    <source>
        <dbReference type="Pfam" id="PF06862"/>
    </source>
</evidence>
<accession>A0A5C5FTD2</accession>
<dbReference type="GO" id="GO:0019843">
    <property type="term" value="F:rRNA binding"/>
    <property type="evidence" value="ECO:0007669"/>
    <property type="project" value="TreeGrafter"/>
</dbReference>
<name>A0A5C5FTD2_9BASI</name>
<comment type="subunit">
    <text evidence="7">Component of the ribosomal small subunit (SSU) processome composed of at least 40 protein subunits and snoRNA U3.</text>
</comment>
<dbReference type="GO" id="GO:0032040">
    <property type="term" value="C:small-subunit processome"/>
    <property type="evidence" value="ECO:0007669"/>
    <property type="project" value="TreeGrafter"/>
</dbReference>
<dbReference type="EMBL" id="SOZI01000094">
    <property type="protein sequence ID" value="TNY19472.1"/>
    <property type="molecule type" value="Genomic_DNA"/>
</dbReference>
<reference evidence="11 12" key="1">
    <citation type="submission" date="2019-03" db="EMBL/GenBank/DDBJ databases">
        <title>Rhodosporidium diobovatum UCD-FST 08-225 genome sequencing, assembly, and annotation.</title>
        <authorList>
            <person name="Fakankun I.U."/>
            <person name="Fristensky B."/>
            <person name="Levin D.B."/>
        </authorList>
    </citation>
    <scope>NUCLEOTIDE SEQUENCE [LARGE SCALE GENOMIC DNA]</scope>
    <source>
        <strain evidence="11 12">UCD-FST 08-225</strain>
    </source>
</reference>
<dbReference type="Proteomes" id="UP000311382">
    <property type="component" value="Unassembled WGS sequence"/>
</dbReference>
<evidence type="ECO:0000256" key="5">
    <source>
        <dbReference type="ARBA" id="ARBA00023242"/>
    </source>
</evidence>
<feature type="domain" description="UTP25 NTP hydrolase-like" evidence="10">
    <location>
        <begin position="213"/>
        <end position="485"/>
    </location>
</feature>
<evidence type="ECO:0000256" key="8">
    <source>
        <dbReference type="SAM" id="MobiDB-lite"/>
    </source>
</evidence>
<evidence type="ECO:0000256" key="7">
    <source>
        <dbReference type="RuleBase" id="RU365070"/>
    </source>
</evidence>